<keyword evidence="1" id="KW-0472">Membrane</keyword>
<dbReference type="RefSeq" id="XP_007927392.1">
    <property type="nucleotide sequence ID" value="XM_007929201.1"/>
</dbReference>
<gene>
    <name evidence="2" type="ORF">MYCFIDRAFT_175440</name>
</gene>
<dbReference type="AlphaFoldDB" id="M3AWL6"/>
<dbReference type="OrthoDB" id="3637111at2759"/>
<evidence type="ECO:0000256" key="1">
    <source>
        <dbReference type="SAM" id="Phobius"/>
    </source>
</evidence>
<dbReference type="STRING" id="383855.M3AWL6"/>
<dbReference type="VEuPathDB" id="FungiDB:MYCFIDRAFT_175440"/>
<keyword evidence="3" id="KW-1185">Reference proteome</keyword>
<proteinExistence type="predicted"/>
<name>M3AWL6_PSEFD</name>
<accession>M3AWL6</accession>
<evidence type="ECO:0000313" key="3">
    <source>
        <dbReference type="Proteomes" id="UP000016932"/>
    </source>
</evidence>
<dbReference type="Proteomes" id="UP000016932">
    <property type="component" value="Unassembled WGS sequence"/>
</dbReference>
<dbReference type="GeneID" id="19333384"/>
<dbReference type="KEGG" id="pfj:MYCFIDRAFT_175440"/>
<keyword evidence="1" id="KW-0812">Transmembrane</keyword>
<protein>
    <submittedName>
        <fullName evidence="2">Uncharacterized protein</fullName>
    </submittedName>
</protein>
<sequence>MSYQKKSLGCLIVVPAPGRRSVGSASKSVRFRFVAWSTGHGSWKQRSKIEDWQWSWHWGEWMRVKRELPTRRSQLYISMLHSHQRPATKKRVKDSFKDTRSQCDCRIEHRKHISEADSESAETLCPEQARRLSQRLRQVGLDVQAPKTSKSLRSKISISLEIKPTQEEFHSITRPAEAGPFFSFQLQRCSLKHCTGPFNGSRWTFFVFSALELCCALQNELEVLQTQPEVDRFDIQALSPVSFIDELDPMSDHPQEYNHQSRALSLFIPVMFGVAILLAFVELFTHRHRGQSFCADLEAAEGPRVPLLRRNRRPRNKSRRQAQWWQFWKRNKTADSGNTPSNSSQRPLNSVILAYGAIHGIHGLQTGTYQRSPGSNPQFPYQMITEETLTVWESSTVKDRPEVLNLLLDCLNGDADRRPTADALQEQVSNLDGPHCQRETLQTRILLFRASHLPT</sequence>
<dbReference type="HOGENOM" id="CLU_601478_0_0_1"/>
<organism evidence="2 3">
    <name type="scientific">Pseudocercospora fijiensis (strain CIRAD86)</name>
    <name type="common">Black leaf streak disease fungus</name>
    <name type="synonym">Mycosphaerella fijiensis</name>
    <dbReference type="NCBI Taxonomy" id="383855"/>
    <lineage>
        <taxon>Eukaryota</taxon>
        <taxon>Fungi</taxon>
        <taxon>Dikarya</taxon>
        <taxon>Ascomycota</taxon>
        <taxon>Pezizomycotina</taxon>
        <taxon>Dothideomycetes</taxon>
        <taxon>Dothideomycetidae</taxon>
        <taxon>Mycosphaerellales</taxon>
        <taxon>Mycosphaerellaceae</taxon>
        <taxon>Pseudocercospora</taxon>
    </lineage>
</organism>
<feature type="transmembrane region" description="Helical" evidence="1">
    <location>
        <begin position="263"/>
        <end position="284"/>
    </location>
</feature>
<reference evidence="2 3" key="1">
    <citation type="journal article" date="2012" name="PLoS Pathog.">
        <title>Diverse lifestyles and strategies of plant pathogenesis encoded in the genomes of eighteen Dothideomycetes fungi.</title>
        <authorList>
            <person name="Ohm R.A."/>
            <person name="Feau N."/>
            <person name="Henrissat B."/>
            <person name="Schoch C.L."/>
            <person name="Horwitz B.A."/>
            <person name="Barry K.W."/>
            <person name="Condon B.J."/>
            <person name="Copeland A.C."/>
            <person name="Dhillon B."/>
            <person name="Glaser F."/>
            <person name="Hesse C.N."/>
            <person name="Kosti I."/>
            <person name="LaButti K."/>
            <person name="Lindquist E.A."/>
            <person name="Lucas S."/>
            <person name="Salamov A.A."/>
            <person name="Bradshaw R.E."/>
            <person name="Ciuffetti L."/>
            <person name="Hamelin R.C."/>
            <person name="Kema G.H.J."/>
            <person name="Lawrence C."/>
            <person name="Scott J.A."/>
            <person name="Spatafora J.W."/>
            <person name="Turgeon B.G."/>
            <person name="de Wit P.J.G.M."/>
            <person name="Zhong S."/>
            <person name="Goodwin S.B."/>
            <person name="Grigoriev I.V."/>
        </authorList>
    </citation>
    <scope>NUCLEOTIDE SEQUENCE [LARGE SCALE GENOMIC DNA]</scope>
    <source>
        <strain evidence="2 3">CIRAD86</strain>
    </source>
</reference>
<evidence type="ECO:0000313" key="2">
    <source>
        <dbReference type="EMBL" id="EME81852.1"/>
    </source>
</evidence>
<dbReference type="EMBL" id="KB446559">
    <property type="protein sequence ID" value="EME81852.1"/>
    <property type="molecule type" value="Genomic_DNA"/>
</dbReference>
<keyword evidence="1" id="KW-1133">Transmembrane helix</keyword>